<accession>A0A1V3SUV0</accession>
<organism evidence="3 4">
    <name type="scientific">Leptospirillum ferriphilum</name>
    <dbReference type="NCBI Taxonomy" id="178606"/>
    <lineage>
        <taxon>Bacteria</taxon>
        <taxon>Pseudomonadati</taxon>
        <taxon>Nitrospirota</taxon>
        <taxon>Nitrospiria</taxon>
        <taxon>Nitrospirales</taxon>
        <taxon>Nitrospiraceae</taxon>
        <taxon>Leptospirillum</taxon>
    </lineage>
</organism>
<evidence type="ECO:0008006" key="5">
    <source>
        <dbReference type="Google" id="ProtNLM"/>
    </source>
</evidence>
<dbReference type="RefSeq" id="WP_077304170.1">
    <property type="nucleotide sequence ID" value="NZ_MPOJ01000011.1"/>
</dbReference>
<feature type="region of interest" description="Disordered" evidence="1">
    <location>
        <begin position="730"/>
        <end position="783"/>
    </location>
</feature>
<comment type="caution">
    <text evidence="3">The sequence shown here is derived from an EMBL/GenBank/DDBJ whole genome shotgun (WGS) entry which is preliminary data.</text>
</comment>
<sequence length="783" mass="80609">MASSNPLTPSNSDISVQILDKIFGAGWQSFGGNPSGFFQSILGVFDSALFAVVAIIGVYSLMMGITEAAHDGVPLGKRYSKWMPFRIVAAGAFLAPVSNGISIVQAIFLWIAGMGVGLADNVWSTGTQYLLTSGPAVVYSMDTGTDLAKNALHSLVCQAWVNNNYYYLAQGKQTDQNGNPLASPPSNWITENPTSGTFTITNPQSSGYGSYFGASPGGSVTTNVTEGISFDGTTGTGIPPQACGAFSYSYDSSTPGSSLMSSAQANALKQMLGTLAPLANAIVGTPTATGTPASGAPTLPDPAPLFQAVNNYQNAVAKAAASVASQGSNSAALNQWQSQAKNGGWLTMGAFYYAFTHQNEALSRLVSRRWSYQGVALDSFADIPGNGTFSLKNVLSSVDGYTKILDQAGNFAGNPPTPSQMATASGEASNGTSAWGKVLTILSGPMTGLITSFATMTTENGDPLLTLQSYGNSVITAGETILVGSTGLLAAVGAQKGVSNGVSHIPVIGGVIGAVGGAISGAETGVLKIVVPVILMISVPLIVLGAGLAYITPTLPFIYITFGTLWWVLFLIEGMVAIPLWGIAHAQPEGEGFLSQEARTGYLHLLHIFLKPVFMVFGFFASFMLLEALMTLVTNGFGSMVSGITAGSFTGIVGMISLLVILNILVAGSMALVFQQTLLRFDRWIVSWVGIHAPEDPGAPQVDHHGGISTLGQMGSTGVGSYSGVLAGNIEAKEREERESAQKSSAGAGDQAGQGGKDGSAVSAAKKGDGAGNLNDPAQSQGG</sequence>
<feature type="transmembrane region" description="Helical" evidence="2">
    <location>
        <begin position="557"/>
        <end position="581"/>
    </location>
</feature>
<evidence type="ECO:0000313" key="4">
    <source>
        <dbReference type="Proteomes" id="UP000188586"/>
    </source>
</evidence>
<feature type="transmembrane region" description="Helical" evidence="2">
    <location>
        <begin position="602"/>
        <end position="626"/>
    </location>
</feature>
<keyword evidence="2" id="KW-0472">Membrane</keyword>
<keyword evidence="2" id="KW-1133">Transmembrane helix</keyword>
<feature type="compositionally biased region" description="Basic and acidic residues" evidence="1">
    <location>
        <begin position="731"/>
        <end position="741"/>
    </location>
</feature>
<dbReference type="Proteomes" id="UP000188586">
    <property type="component" value="Unassembled WGS sequence"/>
</dbReference>
<feature type="transmembrane region" description="Helical" evidence="2">
    <location>
        <begin position="646"/>
        <end position="674"/>
    </location>
</feature>
<reference evidence="3 4" key="1">
    <citation type="submission" date="2016-11" db="EMBL/GenBank/DDBJ databases">
        <title>Comparative genomics of co-occurring bacteria in distinct bioleaching systems unravels niche-specific adaptation.</title>
        <authorList>
            <person name="Zhang X."/>
            <person name="Liu X."/>
            <person name="Yin H."/>
        </authorList>
    </citation>
    <scope>NUCLEOTIDE SEQUENCE [LARGE SCALE GENOMIC DNA]</scope>
    <source>
        <strain evidence="3 4">DX</strain>
    </source>
</reference>
<dbReference type="AlphaFoldDB" id="A0A1V3SUV0"/>
<gene>
    <name evidence="3" type="ORF">BOX24_06465</name>
</gene>
<feature type="transmembrane region" description="Helical" evidence="2">
    <location>
        <begin position="504"/>
        <end position="522"/>
    </location>
</feature>
<dbReference type="InterPro" id="IPR027628">
    <property type="entry name" value="DotA_TraY"/>
</dbReference>
<dbReference type="EMBL" id="MPOJ01000011">
    <property type="protein sequence ID" value="OOH72637.1"/>
    <property type="molecule type" value="Genomic_DNA"/>
</dbReference>
<feature type="transmembrane region" description="Helical" evidence="2">
    <location>
        <begin position="37"/>
        <end position="62"/>
    </location>
</feature>
<proteinExistence type="predicted"/>
<feature type="transmembrane region" description="Helical" evidence="2">
    <location>
        <begin position="83"/>
        <end position="111"/>
    </location>
</feature>
<name>A0A1V3SUV0_9BACT</name>
<protein>
    <recommendedName>
        <fullName evidence="5">DotA/TraY family protein</fullName>
    </recommendedName>
</protein>
<dbReference type="NCBIfam" id="TIGR04346">
    <property type="entry name" value="DotA_TraY"/>
    <property type="match status" value="1"/>
</dbReference>
<feature type="transmembrane region" description="Helical" evidence="2">
    <location>
        <begin position="529"/>
        <end position="551"/>
    </location>
</feature>
<evidence type="ECO:0000256" key="1">
    <source>
        <dbReference type="SAM" id="MobiDB-lite"/>
    </source>
</evidence>
<evidence type="ECO:0000313" key="3">
    <source>
        <dbReference type="EMBL" id="OOH72637.1"/>
    </source>
</evidence>
<evidence type="ECO:0000256" key="2">
    <source>
        <dbReference type="SAM" id="Phobius"/>
    </source>
</evidence>
<keyword evidence="2" id="KW-0812">Transmembrane</keyword>